<comment type="caution">
    <text evidence="1">The sequence shown here is derived from an EMBL/GenBank/DDBJ whole genome shotgun (WGS) entry which is preliminary data.</text>
</comment>
<gene>
    <name evidence="1" type="ORF">DW070_10445</name>
</gene>
<protein>
    <submittedName>
        <fullName evidence="1">Uncharacterized protein</fullName>
    </submittedName>
</protein>
<dbReference type="AlphaFoldDB" id="A0A3E2TM92"/>
<accession>A0A3E2TM92</accession>
<evidence type="ECO:0000313" key="1">
    <source>
        <dbReference type="EMBL" id="RGB79031.1"/>
    </source>
</evidence>
<name>A0A3E2TM92_9FIRM</name>
<dbReference type="EMBL" id="QVEP01000025">
    <property type="protein sequence ID" value="RGB79031.1"/>
    <property type="molecule type" value="Genomic_DNA"/>
</dbReference>
<reference evidence="1 2" key="1">
    <citation type="submission" date="2018-08" db="EMBL/GenBank/DDBJ databases">
        <title>A genome reference for cultivated species of the human gut microbiota.</title>
        <authorList>
            <person name="Zou Y."/>
            <person name="Xue W."/>
            <person name="Luo G."/>
        </authorList>
    </citation>
    <scope>NUCLEOTIDE SEQUENCE [LARGE SCALE GENOMIC DNA]</scope>
    <source>
        <strain evidence="1 2">AF45-17</strain>
    </source>
</reference>
<organism evidence="1 2">
    <name type="scientific">Coprococcus catus</name>
    <dbReference type="NCBI Taxonomy" id="116085"/>
    <lineage>
        <taxon>Bacteria</taxon>
        <taxon>Bacillati</taxon>
        <taxon>Bacillota</taxon>
        <taxon>Clostridia</taxon>
        <taxon>Lachnospirales</taxon>
        <taxon>Lachnospiraceae</taxon>
        <taxon>Coprococcus</taxon>
    </lineage>
</organism>
<sequence>MRQKYHFATDNGILIWDVTSILEDIEQHPDSYTIQTLSTALLADHNDARVSHTRAMASDLAKPLVVAELSKDHLLLIDGNHRLYKARTLGLENIPCYYLSQRQQQHFIVHFRPSEYEHIIACVS</sequence>
<dbReference type="InterPro" id="IPR036086">
    <property type="entry name" value="ParB/Sulfiredoxin_sf"/>
</dbReference>
<evidence type="ECO:0000313" key="2">
    <source>
        <dbReference type="Proteomes" id="UP000260773"/>
    </source>
</evidence>
<dbReference type="RefSeq" id="WP_015513205.1">
    <property type="nucleotide sequence ID" value="NZ_LR698973.1"/>
</dbReference>
<dbReference type="SUPFAM" id="SSF110849">
    <property type="entry name" value="ParB/Sulfiredoxin"/>
    <property type="match status" value="1"/>
</dbReference>
<dbReference type="Proteomes" id="UP000260773">
    <property type="component" value="Unassembled WGS sequence"/>
</dbReference>
<proteinExistence type="predicted"/>
<dbReference type="Gene3D" id="3.90.1530.10">
    <property type="entry name" value="Conserved hypothetical protein from pyrococcus furiosus pfu- 392566-001, ParB domain"/>
    <property type="match status" value="1"/>
</dbReference>